<organism evidence="2 3">
    <name type="scientific">Catalinimonas alkaloidigena</name>
    <dbReference type="NCBI Taxonomy" id="1075417"/>
    <lineage>
        <taxon>Bacteria</taxon>
        <taxon>Pseudomonadati</taxon>
        <taxon>Bacteroidota</taxon>
        <taxon>Cytophagia</taxon>
        <taxon>Cytophagales</taxon>
        <taxon>Catalimonadaceae</taxon>
        <taxon>Catalinimonas</taxon>
    </lineage>
</organism>
<evidence type="ECO:0000313" key="3">
    <source>
        <dbReference type="Proteomes" id="UP000198510"/>
    </source>
</evidence>
<dbReference type="PANTHER" id="PTHR45947">
    <property type="entry name" value="SULFOQUINOVOSYL TRANSFERASE SQD2"/>
    <property type="match status" value="1"/>
</dbReference>
<feature type="domain" description="Glycosyl transferase family 1" evidence="1">
    <location>
        <begin position="185"/>
        <end position="333"/>
    </location>
</feature>
<sequence>MSLTPSEEHVLLVWNRIGDYHRARWQALAQQLGTDRVFGADLGAADLLYKWESTDQTQATYVLLSEQPVDQADLLTRIKRFRRVVQERRITTVCLSGYGQVEYRIFIAIARRMGCRVILFAESWYGTNPWVNRIKRFFFRRWVDGWLVSGVRAQAHFVNRLGIDPTRIRTGYSVVDNHHFAQGNKAKDSSLPTLLCVARFSEEKNLTALLKAFRKSRLIDQWRLQLVGGGPQQKELETLATHPHTQLHGWVAYAQLPDLYAQADAFVLPSVFEPWGLVVNEAMAAGLPVLVSEQCGCAPDLVSSENGWVFDAEKEETLVAVLNQLAEVSVESLRARGKRSQEIIQHFTPDTWASAIVALLQENPSVTDVKIPVQQAR</sequence>
<dbReference type="RefSeq" id="WP_176956087.1">
    <property type="nucleotide sequence ID" value="NZ_FNFO01000007.1"/>
</dbReference>
<proteinExistence type="predicted"/>
<dbReference type="CDD" id="cd03801">
    <property type="entry name" value="GT4_PimA-like"/>
    <property type="match status" value="1"/>
</dbReference>
<dbReference type="SUPFAM" id="SSF53756">
    <property type="entry name" value="UDP-Glycosyltransferase/glycogen phosphorylase"/>
    <property type="match status" value="1"/>
</dbReference>
<evidence type="ECO:0000313" key="2">
    <source>
        <dbReference type="EMBL" id="SDL60414.1"/>
    </source>
</evidence>
<dbReference type="PANTHER" id="PTHR45947:SF3">
    <property type="entry name" value="SULFOQUINOVOSYL TRANSFERASE SQD2"/>
    <property type="match status" value="1"/>
</dbReference>
<protein>
    <submittedName>
        <fullName evidence="2">Glycosyltransferase involved in cell wall bisynthesis</fullName>
    </submittedName>
</protein>
<gene>
    <name evidence="2" type="ORF">SAMN05421823_10726</name>
</gene>
<name>A0A1G9LEW8_9BACT</name>
<dbReference type="Gene3D" id="3.40.50.2000">
    <property type="entry name" value="Glycogen Phosphorylase B"/>
    <property type="match status" value="2"/>
</dbReference>
<dbReference type="InterPro" id="IPR001296">
    <property type="entry name" value="Glyco_trans_1"/>
</dbReference>
<dbReference type="Pfam" id="PF00534">
    <property type="entry name" value="Glycos_transf_1"/>
    <property type="match status" value="1"/>
</dbReference>
<dbReference type="GO" id="GO:0016757">
    <property type="term" value="F:glycosyltransferase activity"/>
    <property type="evidence" value="ECO:0007669"/>
    <property type="project" value="InterPro"/>
</dbReference>
<evidence type="ECO:0000259" key="1">
    <source>
        <dbReference type="Pfam" id="PF00534"/>
    </source>
</evidence>
<keyword evidence="3" id="KW-1185">Reference proteome</keyword>
<dbReference type="Proteomes" id="UP000198510">
    <property type="component" value="Unassembled WGS sequence"/>
</dbReference>
<reference evidence="2 3" key="1">
    <citation type="submission" date="2016-10" db="EMBL/GenBank/DDBJ databases">
        <authorList>
            <person name="de Groot N.N."/>
        </authorList>
    </citation>
    <scope>NUCLEOTIDE SEQUENCE [LARGE SCALE GENOMIC DNA]</scope>
    <source>
        <strain evidence="2 3">DSM 25186</strain>
    </source>
</reference>
<keyword evidence="2" id="KW-0808">Transferase</keyword>
<dbReference type="EMBL" id="FNFO01000007">
    <property type="protein sequence ID" value="SDL60414.1"/>
    <property type="molecule type" value="Genomic_DNA"/>
</dbReference>
<dbReference type="AlphaFoldDB" id="A0A1G9LEW8"/>
<dbReference type="STRING" id="1075417.SAMN05421823_10726"/>
<accession>A0A1G9LEW8</accession>
<dbReference type="InterPro" id="IPR050194">
    <property type="entry name" value="Glycosyltransferase_grp1"/>
</dbReference>